<dbReference type="GO" id="GO:0005524">
    <property type="term" value="F:ATP binding"/>
    <property type="evidence" value="ECO:0007669"/>
    <property type="project" value="UniProtKB-KW"/>
</dbReference>
<keyword evidence="8" id="KW-1133">Transmembrane helix</keyword>
<evidence type="ECO:0000256" key="4">
    <source>
        <dbReference type="ARBA" id="ARBA00022741"/>
    </source>
</evidence>
<reference evidence="10" key="1">
    <citation type="submission" date="2020-02" db="EMBL/GenBank/DDBJ databases">
        <authorList>
            <person name="Meier V. D."/>
        </authorList>
    </citation>
    <scope>NUCLEOTIDE SEQUENCE</scope>
    <source>
        <strain evidence="10">AVDCRST_MAG27</strain>
    </source>
</reference>
<feature type="transmembrane region" description="Helical" evidence="8">
    <location>
        <begin position="322"/>
        <end position="344"/>
    </location>
</feature>
<evidence type="ECO:0000256" key="2">
    <source>
        <dbReference type="ARBA" id="ARBA00022527"/>
    </source>
</evidence>
<evidence type="ECO:0000256" key="5">
    <source>
        <dbReference type="ARBA" id="ARBA00022777"/>
    </source>
</evidence>
<evidence type="ECO:0000313" key="10">
    <source>
        <dbReference type="EMBL" id="CAA9276238.1"/>
    </source>
</evidence>
<dbReference type="SMART" id="SM00220">
    <property type="entry name" value="S_TKc"/>
    <property type="match status" value="1"/>
</dbReference>
<sequence>MNVQADIAGRYELRGTLGTGAGTVVHEAFDRLIERRVAVKVVNLPPIEDAETADAIARFRRGARAAGGLNHPNIVAVFDYGENAEQAWIIMELVEGGSLKSMLDTGERPTLPRVVQLMTQLLDGLGYSHARGVVHRDIKPANLMLTPSGMLKIADFGIARLENSSMTHIGTMMGTPAYMAPEQLRGETVDQRADLWAAGVVLYQLLSGEKPFSGGITSVMQKVLNTDPVPPSRIGVPPTGTPSIDAIVARAMAKAPEDRFASAAEFAAALQQVAAGVSWPGPMPASVAASPFRRPPEPPDDGTVVRPPLRPLLQEPPRSRRLLLPLLGGGAVVLALLVTGSLMLGGTRSPGGPPQQDVAAVSPPPPAQPPAQPAPVLAPAPPPVPPAPSPAPLPAPDAASIAASLRAMPCSLVQVTQAGGGLSVAGVASSASAEAMRRNLAAAGLPPGATRVALDSFSASYCQLLDIARPFAALGEDAPNLAFTSGNPLREGQGLRFSVTTPPWPARLHVAYVSEAGEVGHIVQGGTPQPPGTSLGFGDGNRWVATAPFGTDMLVVIASEAPLFQQRRRPEPLEDFDIALAGALRDAQEAGRVAVRVVLLRTVPGR</sequence>
<evidence type="ECO:0000256" key="3">
    <source>
        <dbReference type="ARBA" id="ARBA00022679"/>
    </source>
</evidence>
<accession>A0A6J4JDQ7</accession>
<feature type="region of interest" description="Disordered" evidence="7">
    <location>
        <begin position="287"/>
        <end position="313"/>
    </location>
</feature>
<evidence type="ECO:0000256" key="7">
    <source>
        <dbReference type="SAM" id="MobiDB-lite"/>
    </source>
</evidence>
<gene>
    <name evidence="10" type="ORF">AVDCRST_MAG27-3429</name>
</gene>
<evidence type="ECO:0000256" key="6">
    <source>
        <dbReference type="ARBA" id="ARBA00022840"/>
    </source>
</evidence>
<keyword evidence="2" id="KW-0723">Serine/threonine-protein kinase</keyword>
<organism evidence="10">
    <name type="scientific">uncultured Craurococcus sp</name>
    <dbReference type="NCBI Taxonomy" id="1135998"/>
    <lineage>
        <taxon>Bacteria</taxon>
        <taxon>Pseudomonadati</taxon>
        <taxon>Pseudomonadota</taxon>
        <taxon>Alphaproteobacteria</taxon>
        <taxon>Acetobacterales</taxon>
        <taxon>Acetobacteraceae</taxon>
        <taxon>Craurococcus</taxon>
        <taxon>environmental samples</taxon>
    </lineage>
</organism>
<dbReference type="AlphaFoldDB" id="A0A6J4JDQ7"/>
<name>A0A6J4JDQ7_9PROT</name>
<dbReference type="PROSITE" id="PS50011">
    <property type="entry name" value="PROTEIN_KINASE_DOM"/>
    <property type="match status" value="1"/>
</dbReference>
<keyword evidence="6" id="KW-0067">ATP-binding</keyword>
<feature type="compositionally biased region" description="Pro residues" evidence="7">
    <location>
        <begin position="362"/>
        <end position="395"/>
    </location>
</feature>
<proteinExistence type="predicted"/>
<evidence type="ECO:0000256" key="1">
    <source>
        <dbReference type="ARBA" id="ARBA00012513"/>
    </source>
</evidence>
<dbReference type="PANTHER" id="PTHR43289:SF6">
    <property type="entry name" value="SERINE_THREONINE-PROTEIN KINASE NEKL-3"/>
    <property type="match status" value="1"/>
</dbReference>
<dbReference type="InterPro" id="IPR011009">
    <property type="entry name" value="Kinase-like_dom_sf"/>
</dbReference>
<dbReference type="SUPFAM" id="SSF56112">
    <property type="entry name" value="Protein kinase-like (PK-like)"/>
    <property type="match status" value="1"/>
</dbReference>
<dbReference type="GO" id="GO:0004674">
    <property type="term" value="F:protein serine/threonine kinase activity"/>
    <property type="evidence" value="ECO:0007669"/>
    <property type="project" value="UniProtKB-KW"/>
</dbReference>
<evidence type="ECO:0000256" key="8">
    <source>
        <dbReference type="SAM" id="Phobius"/>
    </source>
</evidence>
<dbReference type="EMBL" id="CADCTD010000156">
    <property type="protein sequence ID" value="CAA9276238.1"/>
    <property type="molecule type" value="Genomic_DNA"/>
</dbReference>
<dbReference type="PROSITE" id="PS00108">
    <property type="entry name" value="PROTEIN_KINASE_ST"/>
    <property type="match status" value="1"/>
</dbReference>
<evidence type="ECO:0000259" key="9">
    <source>
        <dbReference type="PROSITE" id="PS50011"/>
    </source>
</evidence>
<dbReference type="Gene3D" id="1.10.510.10">
    <property type="entry name" value="Transferase(Phosphotransferase) domain 1"/>
    <property type="match status" value="1"/>
</dbReference>
<dbReference type="InterPro" id="IPR008271">
    <property type="entry name" value="Ser/Thr_kinase_AS"/>
</dbReference>
<dbReference type="FunFam" id="1.10.510.10:FF:000021">
    <property type="entry name" value="Serine/threonine protein kinase"/>
    <property type="match status" value="1"/>
</dbReference>
<keyword evidence="4" id="KW-0547">Nucleotide-binding</keyword>
<dbReference type="EC" id="2.7.11.1" evidence="1"/>
<keyword evidence="5" id="KW-0418">Kinase</keyword>
<protein>
    <recommendedName>
        <fullName evidence="1">non-specific serine/threonine protein kinase</fullName>
        <ecNumber evidence="1">2.7.11.1</ecNumber>
    </recommendedName>
</protein>
<dbReference type="Pfam" id="PF00069">
    <property type="entry name" value="Pkinase"/>
    <property type="match status" value="1"/>
</dbReference>
<feature type="domain" description="Protein kinase" evidence="9">
    <location>
        <begin position="11"/>
        <end position="274"/>
    </location>
</feature>
<keyword evidence="8" id="KW-0472">Membrane</keyword>
<dbReference type="PANTHER" id="PTHR43289">
    <property type="entry name" value="MITOGEN-ACTIVATED PROTEIN KINASE KINASE KINASE 20-RELATED"/>
    <property type="match status" value="1"/>
</dbReference>
<keyword evidence="3" id="KW-0808">Transferase</keyword>
<dbReference type="CDD" id="cd14014">
    <property type="entry name" value="STKc_PknB_like"/>
    <property type="match status" value="1"/>
</dbReference>
<keyword evidence="8" id="KW-0812">Transmembrane</keyword>
<dbReference type="InterPro" id="IPR000719">
    <property type="entry name" value="Prot_kinase_dom"/>
</dbReference>
<dbReference type="Gene3D" id="3.30.200.20">
    <property type="entry name" value="Phosphorylase Kinase, domain 1"/>
    <property type="match status" value="1"/>
</dbReference>
<feature type="region of interest" description="Disordered" evidence="7">
    <location>
        <begin position="347"/>
        <end position="395"/>
    </location>
</feature>
<feature type="compositionally biased region" description="Low complexity" evidence="7">
    <location>
        <begin position="302"/>
        <end position="313"/>
    </location>
</feature>